<dbReference type="AlphaFoldDB" id="A0A9Q0MXF2"/>
<dbReference type="InterPro" id="IPR009040">
    <property type="entry name" value="Ferritin-like_diiron"/>
</dbReference>
<dbReference type="InterPro" id="IPR012347">
    <property type="entry name" value="Ferritin-like"/>
</dbReference>
<dbReference type="InterPro" id="IPR001519">
    <property type="entry name" value="Ferritin"/>
</dbReference>
<dbReference type="Gene3D" id="1.20.1260.10">
    <property type="match status" value="1"/>
</dbReference>
<accession>A0A9Q0MXF2</accession>
<evidence type="ECO:0000256" key="5">
    <source>
        <dbReference type="PIRSR" id="PIRSR601519-1"/>
    </source>
</evidence>
<feature type="signal peptide" evidence="7">
    <location>
        <begin position="1"/>
        <end position="17"/>
    </location>
</feature>
<dbReference type="InterPro" id="IPR009078">
    <property type="entry name" value="Ferritin-like_SF"/>
</dbReference>
<dbReference type="InterPro" id="IPR014034">
    <property type="entry name" value="Ferritin_CS"/>
</dbReference>
<dbReference type="GO" id="GO:0008199">
    <property type="term" value="F:ferric iron binding"/>
    <property type="evidence" value="ECO:0007669"/>
    <property type="project" value="InterPro"/>
</dbReference>
<dbReference type="Proteomes" id="UP001151699">
    <property type="component" value="Chromosome X"/>
</dbReference>
<feature type="chain" id="PRO_5040199975" description="Ferritin" evidence="7">
    <location>
        <begin position="18"/>
        <end position="233"/>
    </location>
</feature>
<proteinExistence type="inferred from homology"/>
<dbReference type="GO" id="GO:0005737">
    <property type="term" value="C:cytoplasm"/>
    <property type="evidence" value="ECO:0007669"/>
    <property type="project" value="TreeGrafter"/>
</dbReference>
<comment type="caution">
    <text evidence="9">The sequence shown here is derived from an EMBL/GenBank/DDBJ whole genome shotgun (WGS) entry which is preliminary data.</text>
</comment>
<dbReference type="CDD" id="cd01056">
    <property type="entry name" value="Euk_Ferritin"/>
    <property type="match status" value="1"/>
</dbReference>
<keyword evidence="7" id="KW-0732">Signal</keyword>
<protein>
    <recommendedName>
        <fullName evidence="6">Ferritin</fullName>
    </recommendedName>
</protein>
<keyword evidence="4 5" id="KW-0408">Iron</keyword>
<dbReference type="GO" id="GO:0006826">
    <property type="term" value="P:iron ion transport"/>
    <property type="evidence" value="ECO:0007669"/>
    <property type="project" value="InterPro"/>
</dbReference>
<dbReference type="EMBL" id="WJQU01000003">
    <property type="protein sequence ID" value="KAJ6638382.1"/>
    <property type="molecule type" value="Genomic_DNA"/>
</dbReference>
<reference evidence="9" key="1">
    <citation type="submission" date="2022-07" db="EMBL/GenBank/DDBJ databases">
        <authorList>
            <person name="Trinca V."/>
            <person name="Uliana J.V.C."/>
            <person name="Torres T.T."/>
            <person name="Ward R.J."/>
            <person name="Monesi N."/>
        </authorList>
    </citation>
    <scope>NUCLEOTIDE SEQUENCE</scope>
    <source>
        <strain evidence="9">HSMRA1968</strain>
        <tissue evidence="9">Whole embryos</tissue>
    </source>
</reference>
<dbReference type="SUPFAM" id="SSF47240">
    <property type="entry name" value="Ferritin-like"/>
    <property type="match status" value="1"/>
</dbReference>
<evidence type="ECO:0000256" key="3">
    <source>
        <dbReference type="ARBA" id="ARBA00022723"/>
    </source>
</evidence>
<name>A0A9Q0MXF2_9DIPT</name>
<keyword evidence="3 5" id="KW-0479">Metal-binding</keyword>
<evidence type="ECO:0000256" key="4">
    <source>
        <dbReference type="ARBA" id="ARBA00023004"/>
    </source>
</evidence>
<keyword evidence="2 6" id="KW-0409">Iron storage</keyword>
<evidence type="ECO:0000313" key="10">
    <source>
        <dbReference type="Proteomes" id="UP001151699"/>
    </source>
</evidence>
<dbReference type="PROSITE" id="PS00204">
    <property type="entry name" value="FERRITIN_2"/>
    <property type="match status" value="1"/>
</dbReference>
<dbReference type="PROSITE" id="PS50905">
    <property type="entry name" value="FERRITIN_LIKE"/>
    <property type="match status" value="1"/>
</dbReference>
<dbReference type="Pfam" id="PF00210">
    <property type="entry name" value="Ferritin"/>
    <property type="match status" value="1"/>
</dbReference>
<evidence type="ECO:0000256" key="6">
    <source>
        <dbReference type="RuleBase" id="RU361145"/>
    </source>
</evidence>
<dbReference type="GO" id="GO:0008198">
    <property type="term" value="F:ferrous iron binding"/>
    <property type="evidence" value="ECO:0007669"/>
    <property type="project" value="TreeGrafter"/>
</dbReference>
<dbReference type="OrthoDB" id="6363126at2759"/>
<evidence type="ECO:0000256" key="2">
    <source>
        <dbReference type="ARBA" id="ARBA00022434"/>
    </source>
</evidence>
<dbReference type="GO" id="GO:0006879">
    <property type="term" value="P:intracellular iron ion homeostasis"/>
    <property type="evidence" value="ECO:0007669"/>
    <property type="project" value="UniProtKB-KW"/>
</dbReference>
<feature type="binding site" evidence="5">
    <location>
        <position position="148"/>
    </location>
    <ligand>
        <name>Fe cation</name>
        <dbReference type="ChEBI" id="CHEBI:24875"/>
        <label>1</label>
    </ligand>
</feature>
<organism evidence="9 10">
    <name type="scientific">Pseudolycoriella hygida</name>
    <dbReference type="NCBI Taxonomy" id="35572"/>
    <lineage>
        <taxon>Eukaryota</taxon>
        <taxon>Metazoa</taxon>
        <taxon>Ecdysozoa</taxon>
        <taxon>Arthropoda</taxon>
        <taxon>Hexapoda</taxon>
        <taxon>Insecta</taxon>
        <taxon>Pterygota</taxon>
        <taxon>Neoptera</taxon>
        <taxon>Endopterygota</taxon>
        <taxon>Diptera</taxon>
        <taxon>Nematocera</taxon>
        <taxon>Sciaroidea</taxon>
        <taxon>Sciaridae</taxon>
        <taxon>Pseudolycoriella</taxon>
    </lineage>
</organism>
<evidence type="ECO:0000256" key="1">
    <source>
        <dbReference type="ARBA" id="ARBA00007513"/>
    </source>
</evidence>
<evidence type="ECO:0000256" key="7">
    <source>
        <dbReference type="SAM" id="SignalP"/>
    </source>
</evidence>
<dbReference type="InterPro" id="IPR008331">
    <property type="entry name" value="Ferritin_DPS_dom"/>
</dbReference>
<evidence type="ECO:0000259" key="8">
    <source>
        <dbReference type="PROSITE" id="PS50905"/>
    </source>
</evidence>
<dbReference type="PANTHER" id="PTHR11431">
    <property type="entry name" value="FERRITIN"/>
    <property type="match status" value="1"/>
</dbReference>
<keyword evidence="10" id="KW-1185">Reference proteome</keyword>
<sequence length="233" mass="26724">MKWLLVLSSVLVALSSAEKDNACYSKTVNECKFQDNNENLNDCNALFSGFLKNVVELQKYANHQVEKSFEYLLLAANFGTYVKNRPGFEKQFRALSDKSWENGIKLIKHITKRGGVHDFAANSTYKTEKKPLLGFNEMQSLALALDYEKTLAKEAHHIHQKNAHAQHTDYDPEVAHFIEEEFLEYQAGTVRKLSGYTNDLKKLLKEYSSEYSKKETGDSTLALYLFDEYLAKQ</sequence>
<comment type="function">
    <text evidence="6">Stores iron in a soluble, non-toxic, readily available form. Important for iron homeostasis. Iron is taken up in the ferrous form and deposited as ferric hydroxides after oxidation.</text>
</comment>
<feature type="domain" description="Ferritin-like diiron" evidence="8">
    <location>
        <begin position="47"/>
        <end position="204"/>
    </location>
</feature>
<gene>
    <name evidence="9" type="primary">FER1</name>
    <name evidence="9" type="ORF">Bhyg_11117</name>
</gene>
<dbReference type="PANTHER" id="PTHR11431:SF51">
    <property type="entry name" value="FERRITIN"/>
    <property type="match status" value="1"/>
</dbReference>
<evidence type="ECO:0000313" key="9">
    <source>
        <dbReference type="EMBL" id="KAJ6638382.1"/>
    </source>
</evidence>
<feature type="binding site" evidence="5">
    <location>
        <position position="186"/>
    </location>
    <ligand>
        <name>Fe cation</name>
        <dbReference type="ChEBI" id="CHEBI:24875"/>
        <label>1</label>
    </ligand>
</feature>
<comment type="similarity">
    <text evidence="1 6">Belongs to the ferritin family.</text>
</comment>